<dbReference type="InterPro" id="IPR050312">
    <property type="entry name" value="IolE/XylAMocC-like"/>
</dbReference>
<feature type="domain" description="Xylose isomerase-like TIM barrel" evidence="1">
    <location>
        <begin position="21"/>
        <end position="275"/>
    </location>
</feature>
<dbReference type="GO" id="GO:0016853">
    <property type="term" value="F:isomerase activity"/>
    <property type="evidence" value="ECO:0007669"/>
    <property type="project" value="UniProtKB-KW"/>
</dbReference>
<proteinExistence type="predicted"/>
<reference evidence="2 3" key="1">
    <citation type="submission" date="2020-08" db="EMBL/GenBank/DDBJ databases">
        <title>Genomic Encyclopedia of Type Strains, Phase IV (KMG-IV): sequencing the most valuable type-strain genomes for metagenomic binning, comparative biology and taxonomic classification.</title>
        <authorList>
            <person name="Goeker M."/>
        </authorList>
    </citation>
    <scope>NUCLEOTIDE SEQUENCE [LARGE SCALE GENOMIC DNA]</scope>
    <source>
        <strain evidence="2 3">DSM 2461</strain>
    </source>
</reference>
<evidence type="ECO:0000259" key="1">
    <source>
        <dbReference type="Pfam" id="PF01261"/>
    </source>
</evidence>
<dbReference type="EMBL" id="JACHGJ010000002">
    <property type="protein sequence ID" value="MBB6479969.1"/>
    <property type="molecule type" value="Genomic_DNA"/>
</dbReference>
<gene>
    <name evidence="2" type="ORF">HNR50_001627</name>
</gene>
<keyword evidence="3" id="KW-1185">Reference proteome</keyword>
<dbReference type="Proteomes" id="UP000587760">
    <property type="component" value="Unassembled WGS sequence"/>
</dbReference>
<name>A0A841RAL9_9SPIO</name>
<organism evidence="2 3">
    <name type="scientific">Spirochaeta isovalerica</name>
    <dbReference type="NCBI Taxonomy" id="150"/>
    <lineage>
        <taxon>Bacteria</taxon>
        <taxon>Pseudomonadati</taxon>
        <taxon>Spirochaetota</taxon>
        <taxon>Spirochaetia</taxon>
        <taxon>Spirochaetales</taxon>
        <taxon>Spirochaetaceae</taxon>
        <taxon>Spirochaeta</taxon>
    </lineage>
</organism>
<dbReference type="SUPFAM" id="SSF51658">
    <property type="entry name" value="Xylose isomerase-like"/>
    <property type="match status" value="1"/>
</dbReference>
<evidence type="ECO:0000313" key="3">
    <source>
        <dbReference type="Proteomes" id="UP000587760"/>
    </source>
</evidence>
<dbReference type="RefSeq" id="WP_184745681.1">
    <property type="nucleotide sequence ID" value="NZ_JACHGJ010000002.1"/>
</dbReference>
<dbReference type="InterPro" id="IPR013022">
    <property type="entry name" value="Xyl_isomerase-like_TIM-brl"/>
</dbReference>
<dbReference type="PANTHER" id="PTHR12110:SF21">
    <property type="entry name" value="XYLOSE ISOMERASE-LIKE TIM BARREL DOMAIN-CONTAINING PROTEIN"/>
    <property type="match status" value="1"/>
</dbReference>
<keyword evidence="2" id="KW-0413">Isomerase</keyword>
<protein>
    <submittedName>
        <fullName evidence="2">Sugar phosphate isomerase/epimerase</fullName>
    </submittedName>
</protein>
<dbReference type="InterPro" id="IPR036237">
    <property type="entry name" value="Xyl_isomerase-like_sf"/>
</dbReference>
<evidence type="ECO:0000313" key="2">
    <source>
        <dbReference type="EMBL" id="MBB6479969.1"/>
    </source>
</evidence>
<dbReference type="AlphaFoldDB" id="A0A841RAL9"/>
<dbReference type="Pfam" id="PF01261">
    <property type="entry name" value="AP_endonuc_2"/>
    <property type="match status" value="1"/>
</dbReference>
<comment type="caution">
    <text evidence="2">The sequence shown here is derived from an EMBL/GenBank/DDBJ whole genome shotgun (WGS) entry which is preliminary data.</text>
</comment>
<accession>A0A841RAL9</accession>
<dbReference type="PANTHER" id="PTHR12110">
    <property type="entry name" value="HYDROXYPYRUVATE ISOMERASE"/>
    <property type="match status" value="1"/>
</dbReference>
<sequence length="280" mass="30875">MNIGIRAHDLGRFSSAGELAEAVLEAGLDSIQLVPWKAFSHVERSPGLWSPCLIEEIQSNLVGRGISISLVGAYFNWFSREEIRGGGIGRRIFRESLAVLSALGADAVGTETEGFSILPFINSPKNLSEEAMEQAVAVLRDLQNTACLTDSYIAVEGVSFHVLSSPERVVELKERSGADRLKFIFDPVNFLTIKNWRHQDELIERTVDLYGDDLLLIHCKDFIPTPAGLLPAAPGEGRFNYRLLYKKLKEAGKSGVPFILEGVRGGKIRSSRDFLMSLAK</sequence>
<dbReference type="Gene3D" id="3.20.20.150">
    <property type="entry name" value="Divalent-metal-dependent TIM barrel enzymes"/>
    <property type="match status" value="1"/>
</dbReference>